<evidence type="ECO:0000313" key="2">
    <source>
        <dbReference type="Proteomes" id="UP001565200"/>
    </source>
</evidence>
<comment type="caution">
    <text evidence="1">The sequence shown here is derived from an EMBL/GenBank/DDBJ whole genome shotgun (WGS) entry which is preliminary data.</text>
</comment>
<dbReference type="PANTHER" id="PTHR34387:SF2">
    <property type="entry name" value="SLR1258 PROTEIN"/>
    <property type="match status" value="1"/>
</dbReference>
<dbReference type="PANTHER" id="PTHR34387">
    <property type="entry name" value="SLR1258 PROTEIN"/>
    <property type="match status" value="1"/>
</dbReference>
<proteinExistence type="predicted"/>
<protein>
    <submittedName>
        <fullName evidence="1">SIMPL domain-containing protein</fullName>
    </submittedName>
</protein>
<accession>A0ABV4CUD3</accession>
<dbReference type="RefSeq" id="WP_121699909.1">
    <property type="nucleotide sequence ID" value="NZ_JBCLPP010000010.1"/>
</dbReference>
<reference evidence="1 2" key="1">
    <citation type="submission" date="2024-03" db="EMBL/GenBank/DDBJ databases">
        <title>Mouse gut bacterial collection (mGBC) of GemPharmatech.</title>
        <authorList>
            <person name="He Y."/>
            <person name="Dong L."/>
            <person name="Wu D."/>
            <person name="Gao X."/>
            <person name="Lin Z."/>
        </authorList>
    </citation>
    <scope>NUCLEOTIDE SEQUENCE [LARGE SCALE GENOMIC DNA]</scope>
    <source>
        <strain evidence="1 2">54-13</strain>
    </source>
</reference>
<dbReference type="Proteomes" id="UP001565200">
    <property type="component" value="Unassembled WGS sequence"/>
</dbReference>
<dbReference type="EMBL" id="JBCLPP010000010">
    <property type="protein sequence ID" value="MEY8244994.1"/>
    <property type="molecule type" value="Genomic_DNA"/>
</dbReference>
<dbReference type="Pfam" id="PF04402">
    <property type="entry name" value="SIMPL"/>
    <property type="match status" value="1"/>
</dbReference>
<organism evidence="1 2">
    <name type="scientific">Heminiphilus faecis</name>
    <dbReference type="NCBI Taxonomy" id="2601703"/>
    <lineage>
        <taxon>Bacteria</taxon>
        <taxon>Pseudomonadati</taxon>
        <taxon>Bacteroidota</taxon>
        <taxon>Bacteroidia</taxon>
        <taxon>Bacteroidales</taxon>
        <taxon>Muribaculaceae</taxon>
        <taxon>Heminiphilus</taxon>
    </lineage>
</organism>
<dbReference type="Gene3D" id="3.30.70.2970">
    <property type="entry name" value="Protein of unknown function (DUF541), domain 2"/>
    <property type="match status" value="1"/>
</dbReference>
<sequence>MKLINRTLPALLIAAGIFFLGVFIKAGIDNFSNRDRVITVRGLAEKEVMANKVTWPIVCKEVGNDLPAIYDKITSTNNALIKFLTSNGITKEEISVNAPDIVDLQAERYGSRDFQYRYNVTSVVVVTSGNVSKVNELIKRQTELLKEGIAITAGDYNYQTIYEYTDLNTIKPGMIAEATHNAREAANKFAADSHSNIGKIKTATQGQFSIENRDPYTPYIKNVRVVSSIVFYIED</sequence>
<dbReference type="InterPro" id="IPR007497">
    <property type="entry name" value="SIMPL/DUF541"/>
</dbReference>
<keyword evidence="2" id="KW-1185">Reference proteome</keyword>
<evidence type="ECO:0000313" key="1">
    <source>
        <dbReference type="EMBL" id="MEY8244994.1"/>
    </source>
</evidence>
<gene>
    <name evidence="1" type="ORF">AAK873_05095</name>
</gene>
<dbReference type="PIRSF" id="PIRSF029033">
    <property type="entry name" value="UCP029033"/>
    <property type="match status" value="1"/>
</dbReference>
<name>A0ABV4CUD3_9BACT</name>
<dbReference type="Gene3D" id="3.30.110.170">
    <property type="entry name" value="Protein of unknown function (DUF541), domain 1"/>
    <property type="match status" value="1"/>
</dbReference>
<dbReference type="InterPro" id="IPR052022">
    <property type="entry name" value="26kDa_periplasmic_antigen"/>
</dbReference>
<dbReference type="InterPro" id="IPR016907">
    <property type="entry name" value="UCP029033"/>
</dbReference>